<dbReference type="Proteomes" id="UP000502377">
    <property type="component" value="Chromosome"/>
</dbReference>
<dbReference type="FunFam" id="3.40.50.970:FF:000007">
    <property type="entry name" value="Acetolactate synthase"/>
    <property type="match status" value="1"/>
</dbReference>
<comment type="pathway">
    <text evidence="1 14">Amino-acid biosynthesis; L-isoleucine biosynthesis; L-isoleucine from 2-oxobutanoate: step 1/4.</text>
</comment>
<evidence type="ECO:0000256" key="13">
    <source>
        <dbReference type="ARBA" id="ARBA00048670"/>
    </source>
</evidence>
<protein>
    <recommendedName>
        <fullName evidence="4 14">Acetolactate synthase</fullName>
        <ecNumber evidence="4 14">2.2.1.6</ecNumber>
    </recommendedName>
</protein>
<organism evidence="18 19">
    <name type="scientific">Campylobacter rectus</name>
    <name type="common">Wolinella recta</name>
    <dbReference type="NCBI Taxonomy" id="203"/>
    <lineage>
        <taxon>Bacteria</taxon>
        <taxon>Pseudomonadati</taxon>
        <taxon>Campylobacterota</taxon>
        <taxon>Epsilonproteobacteria</taxon>
        <taxon>Campylobacterales</taxon>
        <taxon>Campylobacteraceae</taxon>
        <taxon>Campylobacter</taxon>
    </lineage>
</organism>
<dbReference type="GO" id="GO:0009097">
    <property type="term" value="P:isoleucine biosynthetic process"/>
    <property type="evidence" value="ECO:0007669"/>
    <property type="project" value="UniProtKB-UniPathway"/>
</dbReference>
<evidence type="ECO:0000256" key="12">
    <source>
        <dbReference type="ARBA" id="ARBA00023304"/>
    </source>
</evidence>
<evidence type="ECO:0000256" key="5">
    <source>
        <dbReference type="ARBA" id="ARBA00022605"/>
    </source>
</evidence>
<keyword evidence="10 14" id="KW-0460">Magnesium</keyword>
<evidence type="ECO:0000256" key="6">
    <source>
        <dbReference type="ARBA" id="ARBA00022630"/>
    </source>
</evidence>
<dbReference type="InterPro" id="IPR029035">
    <property type="entry name" value="DHS-like_NAD/FAD-binding_dom"/>
</dbReference>
<dbReference type="InterPro" id="IPR000399">
    <property type="entry name" value="TPP-bd_CS"/>
</dbReference>
<evidence type="ECO:0000313" key="18">
    <source>
        <dbReference type="EMBL" id="QCD46815.1"/>
    </source>
</evidence>
<dbReference type="NCBIfam" id="TIGR00118">
    <property type="entry name" value="acolac_lg"/>
    <property type="match status" value="1"/>
</dbReference>
<comment type="pathway">
    <text evidence="2 14">Amino-acid biosynthesis; L-valine biosynthesis; L-valine from pyruvate: step 1/4.</text>
</comment>
<sequence>MIKGISGSRMVMEALREEGVDTVFGYPGGAALNIYDETYKQSYFRHVLTRHEQAAVHAADGYARASGKVGVAFVTSGPGFTNAVTGLATAYSDSIPLVLISGQVATSLIGTDAFQEIDAVGISRPCVKHNYLVRSIEELPRILKEAFYIARSGRPGPVHVDIPKDITAAVGDFLYPTEIKMPTYKPTYKGNAKQIKKALEVIAEAKRPLLYLGGGVVAANASELVRKFSAKTGIPAVETLMGLGVLAHEDKNLLSMVGMHGSYAANMAMSETDLIIALGVRFDDRVTGKLSEFAKHAKIIHVDIDPSSISKIVNAHFPIVGDLNCVLEEMLEKVTVNEQNLTAWREILARYDALNPLDYKDSDEIIKPQWVVCETAKILKESGKDAVIATDVGQHQMWVAQFYPFDRPRQLITSGGLGTMGFGLPAAVGAKNAMPGSIVVNFTGDGSILMNIQEMMTATEIDKPVINIILNNNFLGMVRQWQTFFYGERYSSTDLSLQPDFAKIAEGFGGAGFVCRTKDEFRSALKEAMACGKTAVLDVRVDRFEDVLPMVPAGAAIYNMILKSKE</sequence>
<evidence type="ECO:0000256" key="14">
    <source>
        <dbReference type="RuleBase" id="RU003591"/>
    </source>
</evidence>
<dbReference type="PANTHER" id="PTHR18968:SF13">
    <property type="entry name" value="ACETOLACTATE SYNTHASE CATALYTIC SUBUNIT, MITOCHONDRIAL"/>
    <property type="match status" value="1"/>
</dbReference>
<dbReference type="Pfam" id="PF02775">
    <property type="entry name" value="TPP_enzyme_C"/>
    <property type="match status" value="1"/>
</dbReference>
<accession>A0A6G5QM78</accession>
<evidence type="ECO:0000259" key="15">
    <source>
        <dbReference type="Pfam" id="PF00205"/>
    </source>
</evidence>
<dbReference type="CDD" id="cd02015">
    <property type="entry name" value="TPP_AHAS"/>
    <property type="match status" value="1"/>
</dbReference>
<dbReference type="CDD" id="cd07035">
    <property type="entry name" value="TPP_PYR_POX_like"/>
    <property type="match status" value="1"/>
</dbReference>
<dbReference type="InterPro" id="IPR029061">
    <property type="entry name" value="THDP-binding"/>
</dbReference>
<name>A0A6G5QM78_CAMRE</name>
<dbReference type="NCBIfam" id="NF006319">
    <property type="entry name" value="PRK08527.1"/>
    <property type="match status" value="1"/>
</dbReference>
<keyword evidence="12 14" id="KW-0100">Branched-chain amino acid biosynthesis</keyword>
<dbReference type="RefSeq" id="WP_002946179.1">
    <property type="nucleotide sequence ID" value="NZ_CP012543.1"/>
</dbReference>
<dbReference type="PANTHER" id="PTHR18968">
    <property type="entry name" value="THIAMINE PYROPHOSPHATE ENZYMES"/>
    <property type="match status" value="1"/>
</dbReference>
<dbReference type="GO" id="GO:0050660">
    <property type="term" value="F:flavin adenine dinucleotide binding"/>
    <property type="evidence" value="ECO:0007669"/>
    <property type="project" value="InterPro"/>
</dbReference>
<dbReference type="KEGG" id="crx:CRECT_1155"/>
<evidence type="ECO:0000256" key="2">
    <source>
        <dbReference type="ARBA" id="ARBA00005025"/>
    </source>
</evidence>
<feature type="domain" description="Thiamine pyrophosphate enzyme N-terminal TPP-binding" evidence="17">
    <location>
        <begin position="6"/>
        <end position="121"/>
    </location>
</feature>
<dbReference type="InterPro" id="IPR012000">
    <property type="entry name" value="Thiamin_PyroP_enz_cen_dom"/>
</dbReference>
<evidence type="ECO:0000259" key="16">
    <source>
        <dbReference type="Pfam" id="PF02775"/>
    </source>
</evidence>
<dbReference type="InterPro" id="IPR012001">
    <property type="entry name" value="Thiamin_PyroP_enz_TPP-bd_dom"/>
</dbReference>
<evidence type="ECO:0000256" key="7">
    <source>
        <dbReference type="ARBA" id="ARBA00022679"/>
    </source>
</evidence>
<dbReference type="SUPFAM" id="SSF52467">
    <property type="entry name" value="DHS-like NAD/FAD-binding domain"/>
    <property type="match status" value="1"/>
</dbReference>
<dbReference type="UniPathway" id="UPA00047">
    <property type="reaction ID" value="UER00055"/>
</dbReference>
<dbReference type="Gene3D" id="3.40.50.1220">
    <property type="entry name" value="TPP-binding domain"/>
    <property type="match status" value="1"/>
</dbReference>
<evidence type="ECO:0000256" key="11">
    <source>
        <dbReference type="ARBA" id="ARBA00023052"/>
    </source>
</evidence>
<dbReference type="AlphaFoldDB" id="A0A6G5QM78"/>
<dbReference type="SUPFAM" id="SSF52518">
    <property type="entry name" value="Thiamin diphosphate-binding fold (THDP-binding)"/>
    <property type="match status" value="2"/>
</dbReference>
<dbReference type="GO" id="GO:0005948">
    <property type="term" value="C:acetolactate synthase complex"/>
    <property type="evidence" value="ECO:0007669"/>
    <property type="project" value="UniProtKB-ARBA"/>
</dbReference>
<reference evidence="18 19" key="1">
    <citation type="submission" date="2016-07" db="EMBL/GenBank/DDBJ databases">
        <title>Comparative genomics of the Campylobacter concisus group.</title>
        <authorList>
            <person name="Miller W.G."/>
            <person name="Yee E."/>
            <person name="Chapman M.H."/>
            <person name="Huynh S."/>
            <person name="Bono J.L."/>
            <person name="On S.L.W."/>
            <person name="StLeger J."/>
            <person name="Foster G."/>
            <person name="Parker C.T."/>
        </authorList>
    </citation>
    <scope>NUCLEOTIDE SEQUENCE [LARGE SCALE GENOMIC DNA]</scope>
    <source>
        <strain evidence="18 19">ATCC 33238</strain>
    </source>
</reference>
<gene>
    <name evidence="18" type="primary">ilvI</name>
    <name evidence="18" type="ORF">CRECT_1155</name>
</gene>
<dbReference type="EC" id="2.2.1.6" evidence="4 14"/>
<evidence type="ECO:0000256" key="4">
    <source>
        <dbReference type="ARBA" id="ARBA00013145"/>
    </source>
</evidence>
<comment type="cofactor">
    <cofactor evidence="14">
        <name>Mg(2+)</name>
        <dbReference type="ChEBI" id="CHEBI:18420"/>
    </cofactor>
    <text evidence="14">Binds 1 Mg(2+) ion per subunit.</text>
</comment>
<keyword evidence="11 14" id="KW-0786">Thiamine pyrophosphate</keyword>
<proteinExistence type="inferred from homology"/>
<dbReference type="FunFam" id="3.40.50.1220:FF:000008">
    <property type="entry name" value="Acetolactate synthase"/>
    <property type="match status" value="1"/>
</dbReference>
<dbReference type="InterPro" id="IPR012846">
    <property type="entry name" value="Acetolactate_synth_lsu"/>
</dbReference>
<dbReference type="InterPro" id="IPR039368">
    <property type="entry name" value="AHAS_TPP"/>
</dbReference>
<feature type="domain" description="Thiamine pyrophosphate enzyme central" evidence="15">
    <location>
        <begin position="195"/>
        <end position="329"/>
    </location>
</feature>
<dbReference type="Gene3D" id="3.40.50.970">
    <property type="match status" value="2"/>
</dbReference>
<evidence type="ECO:0000256" key="9">
    <source>
        <dbReference type="ARBA" id="ARBA00022827"/>
    </source>
</evidence>
<dbReference type="PROSITE" id="PS00187">
    <property type="entry name" value="TPP_ENZYMES"/>
    <property type="match status" value="1"/>
</dbReference>
<dbReference type="GO" id="GO:0030976">
    <property type="term" value="F:thiamine pyrophosphate binding"/>
    <property type="evidence" value="ECO:0007669"/>
    <property type="project" value="UniProtKB-UniRule"/>
</dbReference>
<keyword evidence="8 14" id="KW-0479">Metal-binding</keyword>
<dbReference type="Pfam" id="PF00205">
    <property type="entry name" value="TPP_enzyme_M"/>
    <property type="match status" value="1"/>
</dbReference>
<comment type="catalytic activity">
    <reaction evidence="13 14">
        <text>2 pyruvate + H(+) = (2S)-2-acetolactate + CO2</text>
        <dbReference type="Rhea" id="RHEA:25249"/>
        <dbReference type="ChEBI" id="CHEBI:15361"/>
        <dbReference type="ChEBI" id="CHEBI:15378"/>
        <dbReference type="ChEBI" id="CHEBI:16526"/>
        <dbReference type="ChEBI" id="CHEBI:58476"/>
        <dbReference type="EC" id="2.2.1.6"/>
    </reaction>
</comment>
<evidence type="ECO:0000256" key="8">
    <source>
        <dbReference type="ARBA" id="ARBA00022723"/>
    </source>
</evidence>
<keyword evidence="9" id="KW-0274">FAD</keyword>
<keyword evidence="6" id="KW-0285">Flavoprotein</keyword>
<comment type="similarity">
    <text evidence="3 14">Belongs to the TPP enzyme family.</text>
</comment>
<dbReference type="InterPro" id="IPR011766">
    <property type="entry name" value="TPP_enzyme_TPP-bd"/>
</dbReference>
<dbReference type="GO" id="GO:0003984">
    <property type="term" value="F:acetolactate synthase activity"/>
    <property type="evidence" value="ECO:0007669"/>
    <property type="project" value="UniProtKB-EC"/>
</dbReference>
<evidence type="ECO:0000259" key="17">
    <source>
        <dbReference type="Pfam" id="PF02776"/>
    </source>
</evidence>
<dbReference type="GO" id="GO:0000287">
    <property type="term" value="F:magnesium ion binding"/>
    <property type="evidence" value="ECO:0007669"/>
    <property type="project" value="UniProtKB-UniRule"/>
</dbReference>
<evidence type="ECO:0000256" key="3">
    <source>
        <dbReference type="ARBA" id="ARBA00007812"/>
    </source>
</evidence>
<keyword evidence="5 14" id="KW-0028">Amino-acid biosynthesis</keyword>
<keyword evidence="7 14" id="KW-0808">Transferase</keyword>
<feature type="domain" description="Thiamine pyrophosphate enzyme TPP-binding" evidence="16">
    <location>
        <begin position="391"/>
        <end position="539"/>
    </location>
</feature>
<evidence type="ECO:0000256" key="1">
    <source>
        <dbReference type="ARBA" id="ARBA00004974"/>
    </source>
</evidence>
<dbReference type="UniPathway" id="UPA00049">
    <property type="reaction ID" value="UER00059"/>
</dbReference>
<dbReference type="Pfam" id="PF02776">
    <property type="entry name" value="TPP_enzyme_N"/>
    <property type="match status" value="1"/>
</dbReference>
<evidence type="ECO:0000256" key="10">
    <source>
        <dbReference type="ARBA" id="ARBA00022842"/>
    </source>
</evidence>
<dbReference type="GO" id="GO:0009099">
    <property type="term" value="P:L-valine biosynthetic process"/>
    <property type="evidence" value="ECO:0007669"/>
    <property type="project" value="UniProtKB-UniPathway"/>
</dbReference>
<dbReference type="FunFam" id="3.40.50.970:FF:000016">
    <property type="entry name" value="Acetolactate synthase"/>
    <property type="match status" value="1"/>
</dbReference>
<comment type="cofactor">
    <cofactor evidence="14">
        <name>thiamine diphosphate</name>
        <dbReference type="ChEBI" id="CHEBI:58937"/>
    </cofactor>
    <text evidence="14">Binds 1 thiamine pyrophosphate per subunit.</text>
</comment>
<dbReference type="EMBL" id="CP012543">
    <property type="protein sequence ID" value="QCD46815.1"/>
    <property type="molecule type" value="Genomic_DNA"/>
</dbReference>
<dbReference type="InterPro" id="IPR045229">
    <property type="entry name" value="TPP_enz"/>
</dbReference>
<evidence type="ECO:0000313" key="19">
    <source>
        <dbReference type="Proteomes" id="UP000502377"/>
    </source>
</evidence>